<sequence length="46" mass="5282">MKNISCMLGQQAEKQTFSIIVRKYPSFSLPHIDWAWSFGLPLIDAL</sequence>
<organism evidence="1 2">
    <name type="scientific">Saezia sanguinis</name>
    <dbReference type="NCBI Taxonomy" id="1965230"/>
    <lineage>
        <taxon>Bacteria</taxon>
        <taxon>Pseudomonadati</taxon>
        <taxon>Pseudomonadota</taxon>
        <taxon>Betaproteobacteria</taxon>
        <taxon>Burkholderiales</taxon>
        <taxon>Saeziaceae</taxon>
        <taxon>Saezia</taxon>
    </lineage>
</organism>
<dbReference type="AlphaFoldDB" id="A0A433SFM4"/>
<gene>
    <name evidence="1" type="ORF">CUZ56_00021</name>
</gene>
<accession>A0A433SFM4</accession>
<protein>
    <submittedName>
        <fullName evidence="1">Uncharacterized protein</fullName>
    </submittedName>
</protein>
<proteinExistence type="predicted"/>
<reference evidence="1 2" key="1">
    <citation type="submission" date="2018-01" db="EMBL/GenBank/DDBJ databases">
        <title>Saezia sanguinis gen. nov., sp. nov., in the order Burkholderiales isolated from human blood.</title>
        <authorList>
            <person name="Medina-Pascual M.J."/>
            <person name="Valdezate S."/>
            <person name="Monzon S."/>
            <person name="Cuesta I."/>
            <person name="Carrasco G."/>
            <person name="Villalon P."/>
            <person name="Saez-Nieto J.A."/>
        </authorList>
    </citation>
    <scope>NUCLEOTIDE SEQUENCE [LARGE SCALE GENOMIC DNA]</scope>
    <source>
        <strain evidence="1 2">CNM695-12</strain>
    </source>
</reference>
<dbReference type="EMBL" id="PQSP01000001">
    <property type="protein sequence ID" value="RUS67547.1"/>
    <property type="molecule type" value="Genomic_DNA"/>
</dbReference>
<comment type="caution">
    <text evidence="1">The sequence shown here is derived from an EMBL/GenBank/DDBJ whole genome shotgun (WGS) entry which is preliminary data.</text>
</comment>
<evidence type="ECO:0000313" key="2">
    <source>
        <dbReference type="Proteomes" id="UP000286947"/>
    </source>
</evidence>
<keyword evidence="2" id="KW-1185">Reference proteome</keyword>
<evidence type="ECO:0000313" key="1">
    <source>
        <dbReference type="EMBL" id="RUS67547.1"/>
    </source>
</evidence>
<dbReference type="Proteomes" id="UP000286947">
    <property type="component" value="Unassembled WGS sequence"/>
</dbReference>
<name>A0A433SFM4_9BURK</name>